<evidence type="ECO:0000256" key="2">
    <source>
        <dbReference type="SAM" id="SignalP"/>
    </source>
</evidence>
<sequence length="324" mass="36870">MKKLIAILSGLMIATLSWAQDIIVCKDSKRIDAKIIEVSQEEIKYKKFDFQDGPTFSLKTNEISSIIYSNGEVAAFNAQPSPAEITASNPPAPKKKVNLPSPKSKQRPVGIAIGYTQKSLLRKYKIIEDDGTVREEKEKAGLTNAMLRTFFLPDIPEKKYSNTVFIGLTWAPEFGYGFGLQTGLYYELTMEKAKDGEVYTYFANEHALAIPLRFQYRIEVAKDFSLFLYTGPSFDFGLAFNIREEEIPYPGSLIEPEVEKYNIYELSNLQRFNVMWGVGGGLRYKGLQLRAGGDWGLIDIMKGYDSNDRYYLHKPFHITLSYQF</sequence>
<organism evidence="4 5">
    <name type="scientific">Candidatus Pullibacteroides excrementavium</name>
    <dbReference type="NCBI Taxonomy" id="2840905"/>
    <lineage>
        <taxon>Bacteria</taxon>
        <taxon>Pseudomonadati</taxon>
        <taxon>Bacteroidota</taxon>
        <taxon>Bacteroidia</taxon>
        <taxon>Bacteroidales</taxon>
        <taxon>Candidatus Pullibacteroides</taxon>
    </lineage>
</organism>
<feature type="region of interest" description="Disordered" evidence="1">
    <location>
        <begin position="82"/>
        <end position="105"/>
    </location>
</feature>
<reference evidence="4" key="2">
    <citation type="journal article" date="2021" name="PeerJ">
        <title>Extensive microbial diversity within the chicken gut microbiome revealed by metagenomics and culture.</title>
        <authorList>
            <person name="Gilroy R."/>
            <person name="Ravi A."/>
            <person name="Getino M."/>
            <person name="Pursley I."/>
            <person name="Horton D.L."/>
            <person name="Alikhan N.F."/>
            <person name="Baker D."/>
            <person name="Gharbi K."/>
            <person name="Hall N."/>
            <person name="Watson M."/>
            <person name="Adriaenssens E.M."/>
            <person name="Foster-Nyarko E."/>
            <person name="Jarju S."/>
            <person name="Secka A."/>
            <person name="Antonio M."/>
            <person name="Oren A."/>
            <person name="Chaudhuri R.R."/>
            <person name="La Ragione R."/>
            <person name="Hildebrand F."/>
            <person name="Pallen M.J."/>
        </authorList>
    </citation>
    <scope>NUCLEOTIDE SEQUENCE</scope>
    <source>
        <strain evidence="4">2889</strain>
    </source>
</reference>
<feature type="domain" description="Outer membrane protein beta-barrel" evidence="3">
    <location>
        <begin position="157"/>
        <end position="300"/>
    </location>
</feature>
<evidence type="ECO:0000313" key="5">
    <source>
        <dbReference type="Proteomes" id="UP000823612"/>
    </source>
</evidence>
<reference evidence="4" key="1">
    <citation type="submission" date="2020-10" db="EMBL/GenBank/DDBJ databases">
        <authorList>
            <person name="Gilroy R."/>
        </authorList>
    </citation>
    <scope>NUCLEOTIDE SEQUENCE</scope>
    <source>
        <strain evidence="4">2889</strain>
    </source>
</reference>
<evidence type="ECO:0000256" key="1">
    <source>
        <dbReference type="SAM" id="MobiDB-lite"/>
    </source>
</evidence>
<name>A0A9D9DU53_9BACT</name>
<dbReference type="InterPro" id="IPR025665">
    <property type="entry name" value="Beta-barrel_OMP_2"/>
</dbReference>
<proteinExistence type="predicted"/>
<accession>A0A9D9DU53</accession>
<dbReference type="Proteomes" id="UP000823612">
    <property type="component" value="Unassembled WGS sequence"/>
</dbReference>
<comment type="caution">
    <text evidence="4">The sequence shown here is derived from an EMBL/GenBank/DDBJ whole genome shotgun (WGS) entry which is preliminary data.</text>
</comment>
<evidence type="ECO:0000313" key="4">
    <source>
        <dbReference type="EMBL" id="MBO8432481.1"/>
    </source>
</evidence>
<gene>
    <name evidence="4" type="ORF">IAB08_04205</name>
</gene>
<dbReference type="AlphaFoldDB" id="A0A9D9DU53"/>
<feature type="signal peptide" evidence="2">
    <location>
        <begin position="1"/>
        <end position="19"/>
    </location>
</feature>
<protein>
    <submittedName>
        <fullName evidence="4">PorT family protein</fullName>
    </submittedName>
</protein>
<keyword evidence="2" id="KW-0732">Signal</keyword>
<evidence type="ECO:0000259" key="3">
    <source>
        <dbReference type="Pfam" id="PF13568"/>
    </source>
</evidence>
<feature type="chain" id="PRO_5039529137" evidence="2">
    <location>
        <begin position="20"/>
        <end position="324"/>
    </location>
</feature>
<dbReference type="Pfam" id="PF13568">
    <property type="entry name" value="OMP_b-brl_2"/>
    <property type="match status" value="1"/>
</dbReference>
<dbReference type="EMBL" id="JADIMZ010000062">
    <property type="protein sequence ID" value="MBO8432481.1"/>
    <property type="molecule type" value="Genomic_DNA"/>
</dbReference>